<dbReference type="InterPro" id="IPR009061">
    <property type="entry name" value="DNA-bd_dom_put_sf"/>
</dbReference>
<gene>
    <name evidence="2" type="ORF">DEM27_31145</name>
</gene>
<feature type="domain" description="Helix-turn-helix" evidence="1">
    <location>
        <begin position="4"/>
        <end position="53"/>
    </location>
</feature>
<organism evidence="2 3">
    <name type="scientific">Metarhizobium album</name>
    <dbReference type="NCBI Taxonomy" id="2182425"/>
    <lineage>
        <taxon>Bacteria</taxon>
        <taxon>Pseudomonadati</taxon>
        <taxon>Pseudomonadota</taxon>
        <taxon>Alphaproteobacteria</taxon>
        <taxon>Hyphomicrobiales</taxon>
        <taxon>Rhizobiaceae</taxon>
        <taxon>Metarhizobium</taxon>
    </lineage>
</organism>
<proteinExistence type="predicted"/>
<name>A0A2U2DGK6_9HYPH</name>
<comment type="caution">
    <text evidence="2">The sequence shown here is derived from an EMBL/GenBank/DDBJ whole genome shotgun (WGS) entry which is preliminary data.</text>
</comment>
<keyword evidence="3" id="KW-1185">Reference proteome</keyword>
<sequence length="66" mass="7012">MANYRVKQAAEYIGVSKSLLDKLRCYGGGPAYAKLGSSVIYSTIDLDAWVASKRVAANSNEAAARA</sequence>
<keyword evidence="2" id="KW-0238">DNA-binding</keyword>
<dbReference type="EMBL" id="QFBC01000026">
    <property type="protein sequence ID" value="PWE52404.1"/>
    <property type="molecule type" value="Genomic_DNA"/>
</dbReference>
<dbReference type="OrthoDB" id="9806994at2"/>
<evidence type="ECO:0000313" key="3">
    <source>
        <dbReference type="Proteomes" id="UP000245252"/>
    </source>
</evidence>
<evidence type="ECO:0000259" key="1">
    <source>
        <dbReference type="Pfam" id="PF12728"/>
    </source>
</evidence>
<evidence type="ECO:0000313" key="2">
    <source>
        <dbReference type="EMBL" id="PWE52404.1"/>
    </source>
</evidence>
<protein>
    <submittedName>
        <fullName evidence="2">DNA-binding protein</fullName>
    </submittedName>
</protein>
<dbReference type="RefSeq" id="WP_109462133.1">
    <property type="nucleotide sequence ID" value="NZ_QFBC01000026.1"/>
</dbReference>
<accession>A0A2U2DGK6</accession>
<dbReference type="InterPro" id="IPR041657">
    <property type="entry name" value="HTH_17"/>
</dbReference>
<dbReference type="Proteomes" id="UP000245252">
    <property type="component" value="Unassembled WGS sequence"/>
</dbReference>
<dbReference type="GO" id="GO:0003677">
    <property type="term" value="F:DNA binding"/>
    <property type="evidence" value="ECO:0007669"/>
    <property type="project" value="UniProtKB-KW"/>
</dbReference>
<dbReference type="Pfam" id="PF12728">
    <property type="entry name" value="HTH_17"/>
    <property type="match status" value="1"/>
</dbReference>
<dbReference type="SUPFAM" id="SSF46955">
    <property type="entry name" value="Putative DNA-binding domain"/>
    <property type="match status" value="1"/>
</dbReference>
<dbReference type="AlphaFoldDB" id="A0A2U2DGK6"/>
<reference evidence="2 3" key="1">
    <citation type="submission" date="2018-05" db="EMBL/GenBank/DDBJ databases">
        <title>The draft genome of strain NS-104.</title>
        <authorList>
            <person name="Hang P."/>
            <person name="Jiang J."/>
        </authorList>
    </citation>
    <scope>NUCLEOTIDE SEQUENCE [LARGE SCALE GENOMIC DNA]</scope>
    <source>
        <strain evidence="2 3">NS-104</strain>
    </source>
</reference>